<dbReference type="InterPro" id="IPR001387">
    <property type="entry name" value="Cro/C1-type_HTH"/>
</dbReference>
<comment type="caution">
    <text evidence="3">The sequence shown here is derived from an EMBL/GenBank/DDBJ whole genome shotgun (WGS) entry which is preliminary data.</text>
</comment>
<feature type="region of interest" description="Disordered" evidence="1">
    <location>
        <begin position="1"/>
        <end position="26"/>
    </location>
</feature>
<evidence type="ECO:0000313" key="4">
    <source>
        <dbReference type="Proteomes" id="UP001552594"/>
    </source>
</evidence>
<dbReference type="Gene3D" id="1.10.260.40">
    <property type="entry name" value="lambda repressor-like DNA-binding domains"/>
    <property type="match status" value="1"/>
</dbReference>
<organism evidence="3 4">
    <name type="scientific">Streptomyces orinoci</name>
    <name type="common">Streptoverticillium orinoci</name>
    <dbReference type="NCBI Taxonomy" id="67339"/>
    <lineage>
        <taxon>Bacteria</taxon>
        <taxon>Bacillati</taxon>
        <taxon>Actinomycetota</taxon>
        <taxon>Actinomycetes</taxon>
        <taxon>Kitasatosporales</taxon>
        <taxon>Streptomycetaceae</taxon>
        <taxon>Streptomyces</taxon>
    </lineage>
</organism>
<accession>A0ABV3K1N7</accession>
<proteinExistence type="predicted"/>
<evidence type="ECO:0000259" key="2">
    <source>
        <dbReference type="PROSITE" id="PS50943"/>
    </source>
</evidence>
<feature type="domain" description="HTH cro/C1-type" evidence="2">
    <location>
        <begin position="33"/>
        <end position="66"/>
    </location>
</feature>
<gene>
    <name evidence="3" type="ORF">AB0L16_22000</name>
</gene>
<protein>
    <submittedName>
        <fullName evidence="3">Helix-turn-helix transcriptional regulator</fullName>
    </submittedName>
</protein>
<dbReference type="PROSITE" id="PS50943">
    <property type="entry name" value="HTH_CROC1"/>
    <property type="match status" value="1"/>
</dbReference>
<keyword evidence="4" id="KW-1185">Reference proteome</keyword>
<evidence type="ECO:0000256" key="1">
    <source>
        <dbReference type="SAM" id="MobiDB-lite"/>
    </source>
</evidence>
<dbReference type="EMBL" id="JBFAUK010000018">
    <property type="protein sequence ID" value="MEV5509071.1"/>
    <property type="molecule type" value="Genomic_DNA"/>
</dbReference>
<dbReference type="CDD" id="cd00093">
    <property type="entry name" value="HTH_XRE"/>
    <property type="match status" value="1"/>
</dbReference>
<dbReference type="RefSeq" id="WP_109282387.1">
    <property type="nucleotide sequence ID" value="NZ_JBFAUK010000018.1"/>
</dbReference>
<dbReference type="SUPFAM" id="SSF47413">
    <property type="entry name" value="lambda repressor-like DNA-binding domains"/>
    <property type="match status" value="1"/>
</dbReference>
<evidence type="ECO:0000313" key="3">
    <source>
        <dbReference type="EMBL" id="MEV5509071.1"/>
    </source>
</evidence>
<sequence length="384" mass="42169">MTPTRSPARRGTLAAGHDRPTQGGQGAVTGHLLKVIRERIPLTQTQLAERLRVDPTTVQAWESGRRPLAAVSAAHLLTLRRRLLAEGADPASLVLLDVAMDADSVIGYALDEGRSAGEVRDHPLAGWVFNRASTHVIAWALTGTPPAALPPAPAVTPRRRGPSPHSPVLAAPQRRQFFSHMRRSAEIAERIGDAGALLRRQAVYLCSYDTAPDTREWLADIQGRRPLRFNSSAWSPRWADARSLATSLTRYGDLDQLHGFIEHGLSDDSGELANLNYWAYWLGHDALPRSDDSFMADSSAQRWDAGVLLRSLADRLDPELGCIDLNIHSVWSLLANKPGLPTSYPALAGDLRHRVARLLDSGSVSRQARRELDQVHYGLKLSTY</sequence>
<dbReference type="InterPro" id="IPR010982">
    <property type="entry name" value="Lambda_DNA-bd_dom_sf"/>
</dbReference>
<reference evidence="3 4" key="1">
    <citation type="submission" date="2024-06" db="EMBL/GenBank/DDBJ databases">
        <title>The Natural Products Discovery Center: Release of the First 8490 Sequenced Strains for Exploring Actinobacteria Biosynthetic Diversity.</title>
        <authorList>
            <person name="Kalkreuter E."/>
            <person name="Kautsar S.A."/>
            <person name="Yang D."/>
            <person name="Bader C.D."/>
            <person name="Teijaro C.N."/>
            <person name="Fluegel L."/>
            <person name="Davis C.M."/>
            <person name="Simpson J.R."/>
            <person name="Lauterbach L."/>
            <person name="Steele A.D."/>
            <person name="Gui C."/>
            <person name="Meng S."/>
            <person name="Li G."/>
            <person name="Viehrig K."/>
            <person name="Ye F."/>
            <person name="Su P."/>
            <person name="Kiefer A.F."/>
            <person name="Nichols A."/>
            <person name="Cepeda A.J."/>
            <person name="Yan W."/>
            <person name="Fan B."/>
            <person name="Jiang Y."/>
            <person name="Adhikari A."/>
            <person name="Zheng C.-J."/>
            <person name="Schuster L."/>
            <person name="Cowan T.M."/>
            <person name="Smanski M.J."/>
            <person name="Chevrette M.G."/>
            <person name="De Carvalho L.P.S."/>
            <person name="Shen B."/>
        </authorList>
    </citation>
    <scope>NUCLEOTIDE SEQUENCE [LARGE SCALE GENOMIC DNA]</scope>
    <source>
        <strain evidence="3 4">NPDC052347</strain>
    </source>
</reference>
<dbReference type="Pfam" id="PF01381">
    <property type="entry name" value="HTH_3"/>
    <property type="match status" value="1"/>
</dbReference>
<name>A0ABV3K1N7_STRON</name>
<dbReference type="Proteomes" id="UP001552594">
    <property type="component" value="Unassembled WGS sequence"/>
</dbReference>
<dbReference type="SMART" id="SM00530">
    <property type="entry name" value="HTH_XRE"/>
    <property type="match status" value="1"/>
</dbReference>